<sequence length="84" mass="9783">MGPHKEDRRTYILQKATDIFLNNGYERTSMDEVNECIGCSKATLYKYFCSKQELFMNVIDHAVHTYTQAIINTTAQLQNREIDC</sequence>
<keyword evidence="7" id="KW-1185">Reference proteome</keyword>
<accession>A0A9X1MV02</accession>
<dbReference type="InterPro" id="IPR009057">
    <property type="entry name" value="Homeodomain-like_sf"/>
</dbReference>
<feature type="DNA-binding region" description="H-T-H motif" evidence="4">
    <location>
        <begin position="29"/>
        <end position="48"/>
    </location>
</feature>
<dbReference type="FunFam" id="1.10.10.60:FF:000141">
    <property type="entry name" value="TetR family transcriptional regulator"/>
    <property type="match status" value="1"/>
</dbReference>
<evidence type="ECO:0000313" key="7">
    <source>
        <dbReference type="Proteomes" id="UP001139171"/>
    </source>
</evidence>
<dbReference type="RefSeq" id="WP_230607718.1">
    <property type="nucleotide sequence ID" value="NZ_JAJNAG010000002.1"/>
</dbReference>
<dbReference type="Proteomes" id="UP001139171">
    <property type="component" value="Unassembled WGS sequence"/>
</dbReference>
<feature type="domain" description="HTH tetR-type" evidence="5">
    <location>
        <begin position="6"/>
        <end position="66"/>
    </location>
</feature>
<dbReference type="SUPFAM" id="SSF46689">
    <property type="entry name" value="Homeodomain-like"/>
    <property type="match status" value="1"/>
</dbReference>
<gene>
    <name evidence="6" type="ORF">LPW36_01370</name>
</gene>
<evidence type="ECO:0000259" key="5">
    <source>
        <dbReference type="PROSITE" id="PS50977"/>
    </source>
</evidence>
<proteinExistence type="predicted"/>
<evidence type="ECO:0000256" key="3">
    <source>
        <dbReference type="ARBA" id="ARBA00023163"/>
    </source>
</evidence>
<organism evidence="6 7">
    <name type="scientific">Limnobaculum eriocheiris</name>
    <dbReference type="NCBI Taxonomy" id="2897391"/>
    <lineage>
        <taxon>Bacteria</taxon>
        <taxon>Pseudomonadati</taxon>
        <taxon>Pseudomonadota</taxon>
        <taxon>Gammaproteobacteria</taxon>
        <taxon>Enterobacterales</taxon>
        <taxon>Budviciaceae</taxon>
        <taxon>Limnobaculum</taxon>
    </lineage>
</organism>
<protein>
    <submittedName>
        <fullName evidence="6">TetR/AcrR family transcriptional regulator</fullName>
    </submittedName>
</protein>
<dbReference type="PANTHER" id="PTHR47506">
    <property type="entry name" value="TRANSCRIPTIONAL REGULATORY PROTEIN"/>
    <property type="match status" value="1"/>
</dbReference>
<dbReference type="GO" id="GO:0003677">
    <property type="term" value="F:DNA binding"/>
    <property type="evidence" value="ECO:0007669"/>
    <property type="project" value="UniProtKB-UniRule"/>
</dbReference>
<keyword evidence="1" id="KW-0805">Transcription regulation</keyword>
<dbReference type="Gene3D" id="1.10.357.10">
    <property type="entry name" value="Tetracycline Repressor, domain 2"/>
    <property type="match status" value="1"/>
</dbReference>
<dbReference type="PROSITE" id="PS50977">
    <property type="entry name" value="HTH_TETR_2"/>
    <property type="match status" value="1"/>
</dbReference>
<evidence type="ECO:0000313" key="6">
    <source>
        <dbReference type="EMBL" id="MCD1124695.1"/>
    </source>
</evidence>
<dbReference type="PANTHER" id="PTHR47506:SF6">
    <property type="entry name" value="HTH-TYPE TRANSCRIPTIONAL REPRESSOR NEMR"/>
    <property type="match status" value="1"/>
</dbReference>
<evidence type="ECO:0000256" key="1">
    <source>
        <dbReference type="ARBA" id="ARBA00023015"/>
    </source>
</evidence>
<dbReference type="EMBL" id="JAJNAG010000002">
    <property type="protein sequence ID" value="MCD1124695.1"/>
    <property type="molecule type" value="Genomic_DNA"/>
</dbReference>
<comment type="caution">
    <text evidence="6">The sequence shown here is derived from an EMBL/GenBank/DDBJ whole genome shotgun (WGS) entry which is preliminary data.</text>
</comment>
<dbReference type="PRINTS" id="PR00455">
    <property type="entry name" value="HTHTETR"/>
</dbReference>
<keyword evidence="3" id="KW-0804">Transcription</keyword>
<name>A0A9X1MV02_9GAMM</name>
<reference evidence="6" key="1">
    <citation type="submission" date="2021-11" db="EMBL/GenBank/DDBJ databases">
        <title>Jinshanibacter sp. isolated from one year old Eriocheir sinensis.</title>
        <authorList>
            <person name="Li J.-Y."/>
            <person name="He W."/>
            <person name="Gao T.-H."/>
        </authorList>
    </citation>
    <scope>NUCLEOTIDE SEQUENCE</scope>
    <source>
        <strain evidence="6">LJY008</strain>
    </source>
</reference>
<evidence type="ECO:0000256" key="2">
    <source>
        <dbReference type="ARBA" id="ARBA00023125"/>
    </source>
</evidence>
<dbReference type="Pfam" id="PF00440">
    <property type="entry name" value="TetR_N"/>
    <property type="match status" value="1"/>
</dbReference>
<keyword evidence="2 4" id="KW-0238">DNA-binding</keyword>
<dbReference type="InterPro" id="IPR001647">
    <property type="entry name" value="HTH_TetR"/>
</dbReference>
<evidence type="ECO:0000256" key="4">
    <source>
        <dbReference type="PROSITE-ProRule" id="PRU00335"/>
    </source>
</evidence>
<dbReference type="AlphaFoldDB" id="A0A9X1MV02"/>